<gene>
    <name evidence="1" type="ORF">OC846_006831</name>
</gene>
<feature type="non-terminal residue" evidence="1">
    <location>
        <position position="1"/>
    </location>
</feature>
<dbReference type="Proteomes" id="UP001176517">
    <property type="component" value="Unassembled WGS sequence"/>
</dbReference>
<dbReference type="InterPro" id="IPR013083">
    <property type="entry name" value="Znf_RING/FYVE/PHD"/>
</dbReference>
<evidence type="ECO:0000313" key="1">
    <source>
        <dbReference type="EMBL" id="KAK0542145.1"/>
    </source>
</evidence>
<dbReference type="Gene3D" id="3.30.40.10">
    <property type="entry name" value="Zinc/RING finger domain, C3HC4 (zinc finger)"/>
    <property type="match status" value="1"/>
</dbReference>
<feature type="non-terminal residue" evidence="1">
    <location>
        <position position="85"/>
    </location>
</feature>
<dbReference type="EMBL" id="JAPDMZ010000610">
    <property type="protein sequence ID" value="KAK0542145.1"/>
    <property type="molecule type" value="Genomic_DNA"/>
</dbReference>
<accession>A0AAN6GJ89</accession>
<sequence>TAFWRQSENLHIPERQVENALHQRNPDRLPEWMDKSKWCLCQGLGRSLRKDWIQCASQERCCVRWFHDTCAEFLGADLDADWTCM</sequence>
<reference evidence="1" key="1">
    <citation type="journal article" date="2023" name="PhytoFront">
        <title>Draft Genome Resources of Seven Strains of Tilletia horrida, Causal Agent of Kernel Smut of Rice.</title>
        <authorList>
            <person name="Khanal S."/>
            <person name="Antony Babu S."/>
            <person name="Zhou X.G."/>
        </authorList>
    </citation>
    <scope>NUCLEOTIDE SEQUENCE</scope>
    <source>
        <strain evidence="1">TX6</strain>
    </source>
</reference>
<comment type="caution">
    <text evidence="1">The sequence shown here is derived from an EMBL/GenBank/DDBJ whole genome shotgun (WGS) entry which is preliminary data.</text>
</comment>
<dbReference type="AlphaFoldDB" id="A0AAN6GJ89"/>
<organism evidence="1 2">
    <name type="scientific">Tilletia horrida</name>
    <dbReference type="NCBI Taxonomy" id="155126"/>
    <lineage>
        <taxon>Eukaryota</taxon>
        <taxon>Fungi</taxon>
        <taxon>Dikarya</taxon>
        <taxon>Basidiomycota</taxon>
        <taxon>Ustilaginomycotina</taxon>
        <taxon>Exobasidiomycetes</taxon>
        <taxon>Tilletiales</taxon>
        <taxon>Tilletiaceae</taxon>
        <taxon>Tilletia</taxon>
    </lineage>
</organism>
<dbReference type="InterPro" id="IPR011011">
    <property type="entry name" value="Znf_FYVE_PHD"/>
</dbReference>
<keyword evidence="2" id="KW-1185">Reference proteome</keyword>
<proteinExistence type="predicted"/>
<name>A0AAN6GJ89_9BASI</name>
<protein>
    <submittedName>
        <fullName evidence="1">Uncharacterized protein</fullName>
    </submittedName>
</protein>
<dbReference type="SUPFAM" id="SSF57903">
    <property type="entry name" value="FYVE/PHD zinc finger"/>
    <property type="match status" value="1"/>
</dbReference>
<evidence type="ECO:0000313" key="2">
    <source>
        <dbReference type="Proteomes" id="UP001176517"/>
    </source>
</evidence>